<reference evidence="2 3" key="1">
    <citation type="journal article" date="2020" name="Microorganisms">
        <title>Osmotic Adaptation and Compatible Solute Biosynthesis of Phototrophic Bacteria as Revealed from Genome Analyses.</title>
        <authorList>
            <person name="Imhoff J.F."/>
            <person name="Rahn T."/>
            <person name="Kunzel S."/>
            <person name="Keller A."/>
            <person name="Neulinger S.C."/>
        </authorList>
    </citation>
    <scope>NUCLEOTIDE SEQUENCE [LARGE SCALE GENOMIC DNA]</scope>
    <source>
        <strain evidence="2 3">DSM 15116</strain>
    </source>
</reference>
<evidence type="ECO:0000313" key="3">
    <source>
        <dbReference type="Proteomes" id="UP000738126"/>
    </source>
</evidence>
<gene>
    <name evidence="2" type="ORF">CKO13_02405</name>
</gene>
<evidence type="ECO:0000256" key="1">
    <source>
        <dbReference type="SAM" id="MobiDB-lite"/>
    </source>
</evidence>
<accession>A0ABS1E320</accession>
<dbReference type="EMBL" id="NRSH01000014">
    <property type="protein sequence ID" value="MBK1725888.1"/>
    <property type="molecule type" value="Genomic_DNA"/>
</dbReference>
<name>A0ABS1E320_9GAMM</name>
<organism evidence="2 3">
    <name type="scientific">Halorhodospira neutriphila</name>
    <dbReference type="NCBI Taxonomy" id="168379"/>
    <lineage>
        <taxon>Bacteria</taxon>
        <taxon>Pseudomonadati</taxon>
        <taxon>Pseudomonadota</taxon>
        <taxon>Gammaproteobacteria</taxon>
        <taxon>Chromatiales</taxon>
        <taxon>Ectothiorhodospiraceae</taxon>
        <taxon>Halorhodospira</taxon>
    </lineage>
</organism>
<protein>
    <submittedName>
        <fullName evidence="2">Uncharacterized protein</fullName>
    </submittedName>
</protein>
<feature type="region of interest" description="Disordered" evidence="1">
    <location>
        <begin position="40"/>
        <end position="59"/>
    </location>
</feature>
<comment type="caution">
    <text evidence="2">The sequence shown here is derived from an EMBL/GenBank/DDBJ whole genome shotgun (WGS) entry which is preliminary data.</text>
</comment>
<keyword evidence="3" id="KW-1185">Reference proteome</keyword>
<sequence>MSILLQGAAHGLLQRAPNQLQLFLEALLVDLLEYAETQGAGRGYQHEQREGDIEQEGEA</sequence>
<dbReference type="Proteomes" id="UP000738126">
    <property type="component" value="Unassembled WGS sequence"/>
</dbReference>
<proteinExistence type="predicted"/>
<evidence type="ECO:0000313" key="2">
    <source>
        <dbReference type="EMBL" id="MBK1725888.1"/>
    </source>
</evidence>